<keyword evidence="2" id="KW-0520">NAD</keyword>
<dbReference type="CDD" id="cd12164">
    <property type="entry name" value="GDH_like_2"/>
    <property type="match status" value="1"/>
</dbReference>
<evidence type="ECO:0000313" key="5">
    <source>
        <dbReference type="Proteomes" id="UP000032679"/>
    </source>
</evidence>
<evidence type="ECO:0000259" key="3">
    <source>
        <dbReference type="Pfam" id="PF02826"/>
    </source>
</evidence>
<protein>
    <submittedName>
        <fullName evidence="4">Glyoxylate/hydroxypyruvate reductase A</fullName>
    </submittedName>
</protein>
<keyword evidence="1" id="KW-0560">Oxidoreductase</keyword>
<proteinExistence type="predicted"/>
<dbReference type="InterPro" id="IPR006140">
    <property type="entry name" value="D-isomer_DH_NAD-bd"/>
</dbReference>
<dbReference type="AlphaFoldDB" id="A0A0D6MQF9"/>
<dbReference type="PANTHER" id="PTHR43333:SF1">
    <property type="entry name" value="D-ISOMER SPECIFIC 2-HYDROXYACID DEHYDROGENASE NAD-BINDING DOMAIN-CONTAINING PROTEIN"/>
    <property type="match status" value="1"/>
</dbReference>
<keyword evidence="4" id="KW-0670">Pyruvate</keyword>
<dbReference type="GO" id="GO:0016491">
    <property type="term" value="F:oxidoreductase activity"/>
    <property type="evidence" value="ECO:0007669"/>
    <property type="project" value="UniProtKB-KW"/>
</dbReference>
<name>A0A0D6MQF9_9PROT</name>
<dbReference type="InterPro" id="IPR036291">
    <property type="entry name" value="NAD(P)-bd_dom_sf"/>
</dbReference>
<reference evidence="4 5" key="1">
    <citation type="submission" date="2012-10" db="EMBL/GenBank/DDBJ databases">
        <title>Genome sequencing of Tanticharoenia sakaeratensis NBRC 103193.</title>
        <authorList>
            <person name="Azuma Y."/>
            <person name="Hadano H."/>
            <person name="Hirakawa H."/>
            <person name="Matsushita K."/>
        </authorList>
    </citation>
    <scope>NUCLEOTIDE SEQUENCE [LARGE SCALE GENOMIC DNA]</scope>
    <source>
        <strain evidence="4 5">NBRC 103193</strain>
    </source>
</reference>
<gene>
    <name evidence="4" type="ORF">Tasa_052_003</name>
</gene>
<keyword evidence="5" id="KW-1185">Reference proteome</keyword>
<dbReference type="SUPFAM" id="SSF51735">
    <property type="entry name" value="NAD(P)-binding Rossmann-fold domains"/>
    <property type="match status" value="1"/>
</dbReference>
<organism evidence="4 5">
    <name type="scientific">Tanticharoenia sakaeratensis NBRC 103193</name>
    <dbReference type="NCBI Taxonomy" id="1231623"/>
    <lineage>
        <taxon>Bacteria</taxon>
        <taxon>Pseudomonadati</taxon>
        <taxon>Pseudomonadota</taxon>
        <taxon>Alphaproteobacteria</taxon>
        <taxon>Acetobacterales</taxon>
        <taxon>Acetobacteraceae</taxon>
        <taxon>Tanticharoenia</taxon>
    </lineage>
</organism>
<dbReference type="Pfam" id="PF02826">
    <property type="entry name" value="2-Hacid_dh_C"/>
    <property type="match status" value="1"/>
</dbReference>
<comment type="caution">
    <text evidence="4">The sequence shown here is derived from an EMBL/GenBank/DDBJ whole genome shotgun (WGS) entry which is preliminary data.</text>
</comment>
<dbReference type="Gene3D" id="3.40.50.720">
    <property type="entry name" value="NAD(P)-binding Rossmann-like Domain"/>
    <property type="match status" value="2"/>
</dbReference>
<dbReference type="PANTHER" id="PTHR43333">
    <property type="entry name" value="2-HACID_DH_C DOMAIN-CONTAINING PROTEIN"/>
    <property type="match status" value="1"/>
</dbReference>
<evidence type="ECO:0000256" key="2">
    <source>
        <dbReference type="ARBA" id="ARBA00023027"/>
    </source>
</evidence>
<dbReference type="Proteomes" id="UP000032679">
    <property type="component" value="Unassembled WGS sequence"/>
</dbReference>
<evidence type="ECO:0000313" key="4">
    <source>
        <dbReference type="EMBL" id="GAN55640.1"/>
    </source>
</evidence>
<dbReference type="SUPFAM" id="SSF52283">
    <property type="entry name" value="Formate/glycerate dehydrogenase catalytic domain-like"/>
    <property type="match status" value="1"/>
</dbReference>
<dbReference type="GO" id="GO:0051287">
    <property type="term" value="F:NAD binding"/>
    <property type="evidence" value="ECO:0007669"/>
    <property type="project" value="InterPro"/>
</dbReference>
<dbReference type="EMBL" id="BALE01000052">
    <property type="protein sequence ID" value="GAN55640.1"/>
    <property type="molecule type" value="Genomic_DNA"/>
</dbReference>
<dbReference type="STRING" id="1231623.Tasa_052_003"/>
<sequence>MRMSFVLKVDQSRENQWPDEFAKLMPDMPVRVWPDVGDADAVEYMALWSPEAGIFDRFPNLKLVFSFGAGVDQFNLSVLPPSVGLVKMIEPALTAGMVEYVAAQVLATHRDLPLYRAQQDRRVWQGHPERLAAETRVGIMGMGTLGVPCARALAALGFRVNGWARSPRDIEGVSMFLGPDALDDFLKSTDILVSLLPLTDETRGIFDARLFSRLPDGASFINAGRGPQVVTADLIAALDAGRLRWAVLDVTDPEPLPQDSPLWDHPKVVITPHIASNTNVASGVASVVANIRRHQAGETPVGLVDRSRAY</sequence>
<feature type="domain" description="D-isomer specific 2-hydroxyacid dehydrogenase NAD-binding" evidence="3">
    <location>
        <begin position="103"/>
        <end position="275"/>
    </location>
</feature>
<evidence type="ECO:0000256" key="1">
    <source>
        <dbReference type="ARBA" id="ARBA00023002"/>
    </source>
</evidence>
<accession>A0A0D6MQF9</accession>